<gene>
    <name evidence="1" type="ORF">I553_4175</name>
</gene>
<accession>X8AFH8</accession>
<comment type="caution">
    <text evidence="1">The sequence shown here is derived from an EMBL/GenBank/DDBJ whole genome shotgun (WGS) entry which is preliminary data.</text>
</comment>
<dbReference type="AlphaFoldDB" id="X8AFH8"/>
<sequence>MSSTAAPAATGLSPAERLEVLFEELAELAGQRNAIDGRIVQIVAELDRDGLWGGTGRVRWRRWWPGSWAPRRPLPTPSPRWRAG</sequence>
<dbReference type="EMBL" id="JAOB01000060">
    <property type="protein sequence ID" value="EUA29921.1"/>
    <property type="molecule type" value="Genomic_DNA"/>
</dbReference>
<protein>
    <recommendedName>
        <fullName evidence="2">DUF222 domain-containing protein</fullName>
    </recommendedName>
</protein>
<evidence type="ECO:0000313" key="1">
    <source>
        <dbReference type="EMBL" id="EUA29921.1"/>
    </source>
</evidence>
<evidence type="ECO:0008006" key="2">
    <source>
        <dbReference type="Google" id="ProtNLM"/>
    </source>
</evidence>
<proteinExistence type="predicted"/>
<name>X8AFH8_MYCXE</name>
<reference evidence="1" key="1">
    <citation type="submission" date="2014-01" db="EMBL/GenBank/DDBJ databases">
        <authorList>
            <person name="Brown-Elliot B."/>
            <person name="Wallace R."/>
            <person name="Lenaerts A."/>
            <person name="Ordway D."/>
            <person name="DeGroote M.A."/>
            <person name="Parker T."/>
            <person name="Sizemore C."/>
            <person name="Tallon L.J."/>
            <person name="Sadzewicz L.K."/>
            <person name="Sengamalay N."/>
            <person name="Fraser C.M."/>
            <person name="Hine E."/>
            <person name="Shefchek K.A."/>
            <person name="Das S.P."/>
            <person name="Tettelin H."/>
        </authorList>
    </citation>
    <scope>NUCLEOTIDE SEQUENCE [LARGE SCALE GENOMIC DNA]</scope>
    <source>
        <strain evidence="1">4042</strain>
    </source>
</reference>
<organism evidence="1">
    <name type="scientific">Mycobacterium xenopi 4042</name>
    <dbReference type="NCBI Taxonomy" id="1299334"/>
    <lineage>
        <taxon>Bacteria</taxon>
        <taxon>Bacillati</taxon>
        <taxon>Actinomycetota</taxon>
        <taxon>Actinomycetes</taxon>
        <taxon>Mycobacteriales</taxon>
        <taxon>Mycobacteriaceae</taxon>
        <taxon>Mycobacterium</taxon>
    </lineage>
</organism>
<dbReference type="PATRIC" id="fig|1299334.3.peg.5865"/>